<dbReference type="GO" id="GO:0006506">
    <property type="term" value="P:GPI anchor biosynthetic process"/>
    <property type="evidence" value="ECO:0007669"/>
    <property type="project" value="InterPro"/>
</dbReference>
<protein>
    <submittedName>
        <fullName evidence="2">Uncharacterized protein</fullName>
    </submittedName>
</protein>
<evidence type="ECO:0000313" key="3">
    <source>
        <dbReference type="Proteomes" id="UP001054889"/>
    </source>
</evidence>
<reference evidence="2" key="2">
    <citation type="submission" date="2021-12" db="EMBL/GenBank/DDBJ databases">
        <title>Resequencing data analysis of finger millet.</title>
        <authorList>
            <person name="Hatakeyama M."/>
            <person name="Aluri S."/>
            <person name="Balachadran M.T."/>
            <person name="Sivarajan S.R."/>
            <person name="Poveda L."/>
            <person name="Shimizu-Inatsugi R."/>
            <person name="Schlapbach R."/>
            <person name="Sreeman S.M."/>
            <person name="Shimizu K.K."/>
        </authorList>
    </citation>
    <scope>NUCLEOTIDE SEQUENCE</scope>
</reference>
<dbReference type="InterPro" id="IPR044215">
    <property type="entry name" value="PIG-H"/>
</dbReference>
<sequence>MKSLEYLSMEQQAQGISDGMHIYRHHCEGDVDIHDILVKKSTFRVLLSCVGVILLLASVCCTLLSKENLYLGFLWSISFAGIVAKCLQPDPVKKELTLQRLRPPGKMLLPIWKALFVFANSDGMGNSLVCRPFDSHGHIEQDGGVLPESSSQI</sequence>
<keyword evidence="3" id="KW-1185">Reference proteome</keyword>
<feature type="transmembrane region" description="Helical" evidence="1">
    <location>
        <begin position="45"/>
        <end position="65"/>
    </location>
</feature>
<gene>
    <name evidence="2" type="primary">ga23367</name>
    <name evidence="2" type="ORF">PR202_ga23367</name>
</gene>
<dbReference type="PANTHER" id="PTHR15231:SF4">
    <property type="entry name" value="OS01G0166400 PROTEIN"/>
    <property type="match status" value="1"/>
</dbReference>
<comment type="caution">
    <text evidence="2">The sequence shown here is derived from an EMBL/GenBank/DDBJ whole genome shotgun (WGS) entry which is preliminary data.</text>
</comment>
<dbReference type="EMBL" id="BQKI01000012">
    <property type="protein sequence ID" value="GJN05711.1"/>
    <property type="molecule type" value="Genomic_DNA"/>
</dbReference>
<name>A0AAV5D5H1_ELECO</name>
<proteinExistence type="predicted"/>
<dbReference type="GO" id="GO:0000506">
    <property type="term" value="C:glycosylphosphatidylinositol-N-acetylglucosaminyltransferase (GPI-GnT) complex"/>
    <property type="evidence" value="ECO:0007669"/>
    <property type="project" value="InterPro"/>
</dbReference>
<keyword evidence="1" id="KW-0812">Transmembrane</keyword>
<dbReference type="Proteomes" id="UP001054889">
    <property type="component" value="Unassembled WGS sequence"/>
</dbReference>
<organism evidence="2 3">
    <name type="scientific">Eleusine coracana subsp. coracana</name>
    <dbReference type="NCBI Taxonomy" id="191504"/>
    <lineage>
        <taxon>Eukaryota</taxon>
        <taxon>Viridiplantae</taxon>
        <taxon>Streptophyta</taxon>
        <taxon>Embryophyta</taxon>
        <taxon>Tracheophyta</taxon>
        <taxon>Spermatophyta</taxon>
        <taxon>Magnoliopsida</taxon>
        <taxon>Liliopsida</taxon>
        <taxon>Poales</taxon>
        <taxon>Poaceae</taxon>
        <taxon>PACMAD clade</taxon>
        <taxon>Chloridoideae</taxon>
        <taxon>Cynodonteae</taxon>
        <taxon>Eleusininae</taxon>
        <taxon>Eleusine</taxon>
    </lineage>
</organism>
<accession>A0AAV5D5H1</accession>
<evidence type="ECO:0000313" key="2">
    <source>
        <dbReference type="EMBL" id="GJN05711.1"/>
    </source>
</evidence>
<reference evidence="2" key="1">
    <citation type="journal article" date="2018" name="DNA Res.">
        <title>Multiple hybrid de novo genome assembly of finger millet, an orphan allotetraploid crop.</title>
        <authorList>
            <person name="Hatakeyama M."/>
            <person name="Aluri S."/>
            <person name="Balachadran M.T."/>
            <person name="Sivarajan S.R."/>
            <person name="Patrignani A."/>
            <person name="Gruter S."/>
            <person name="Poveda L."/>
            <person name="Shimizu-Inatsugi R."/>
            <person name="Baeten J."/>
            <person name="Francoijs K.J."/>
            <person name="Nataraja K.N."/>
            <person name="Reddy Y.A.N."/>
            <person name="Phadnis S."/>
            <person name="Ravikumar R.L."/>
            <person name="Schlapbach R."/>
            <person name="Sreeman S.M."/>
            <person name="Shimizu K.K."/>
        </authorList>
    </citation>
    <scope>NUCLEOTIDE SEQUENCE</scope>
</reference>
<dbReference type="PANTHER" id="PTHR15231">
    <property type="entry name" value="PHOSPHATIDYLINOSITOL N-ACETYLGLUCOSAMINYLTRANSFERASE SUBUNIT H"/>
    <property type="match status" value="1"/>
</dbReference>
<keyword evidence="1" id="KW-1133">Transmembrane helix</keyword>
<evidence type="ECO:0000256" key="1">
    <source>
        <dbReference type="SAM" id="Phobius"/>
    </source>
</evidence>
<dbReference type="AlphaFoldDB" id="A0AAV5D5H1"/>
<keyword evidence="1" id="KW-0472">Membrane</keyword>